<comment type="caution">
    <text evidence="4">The sequence shown here is derived from an EMBL/GenBank/DDBJ whole genome shotgun (WGS) entry which is preliminary data.</text>
</comment>
<evidence type="ECO:0000259" key="3">
    <source>
        <dbReference type="Pfam" id="PF13439"/>
    </source>
</evidence>
<dbReference type="SUPFAM" id="SSF53756">
    <property type="entry name" value="UDP-Glycosyltransferase/glycogen phosphorylase"/>
    <property type="match status" value="1"/>
</dbReference>
<proteinExistence type="predicted"/>
<dbReference type="PANTHER" id="PTHR46401:SF2">
    <property type="entry name" value="GLYCOSYLTRANSFERASE WBBK-RELATED"/>
    <property type="match status" value="1"/>
</dbReference>
<evidence type="ECO:0000313" key="5">
    <source>
        <dbReference type="Proteomes" id="UP000798808"/>
    </source>
</evidence>
<dbReference type="Pfam" id="PF13439">
    <property type="entry name" value="Glyco_transf_4"/>
    <property type="match status" value="1"/>
</dbReference>
<gene>
    <name evidence="4" type="ORF">E1163_29165</name>
</gene>
<dbReference type="Pfam" id="PF00534">
    <property type="entry name" value="Glycos_transf_1"/>
    <property type="match status" value="1"/>
</dbReference>
<dbReference type="Gene3D" id="3.40.50.2000">
    <property type="entry name" value="Glycogen Phosphorylase B"/>
    <property type="match status" value="2"/>
</dbReference>
<dbReference type="PANTHER" id="PTHR46401">
    <property type="entry name" value="GLYCOSYLTRANSFERASE WBBK-RELATED"/>
    <property type="match status" value="1"/>
</dbReference>
<name>A0ABW9RYJ4_9BACT</name>
<keyword evidence="1" id="KW-0808">Transferase</keyword>
<dbReference type="CDD" id="cd03801">
    <property type="entry name" value="GT4_PimA-like"/>
    <property type="match status" value="1"/>
</dbReference>
<sequence>MKILMTTDTVGGVWHYAVDLVSCLTESQIEVVLVAIGPTLSEGQQAQADQLDAKFYHRPYKLEWMNDPWEDVEKTNEWIKEISRNEKPDLLHFNNYPQAALDWNVPVILVAHSCVASWWQAVKNKPLPADRYFDTVKKAFHTADIVVSPTKAMLTVYQQIYGDFKNAQVIYNGLNLTDYGVKEEKQPIIFSMGRLWDEAKNIRLVAQAAKEIKGNIFIAGKQPDTEGYKADNITYLGQLSRKEIFKWLKKSSIYLLPVKYEPFGLSFLEASALKCALIGGDIPTLRELWKESMTYTDTDNASELAKACNTLLNNKKYCQSMGEEAYRNGKQYSLARKKEQYIKLYHNALQSVPDFNYN</sequence>
<keyword evidence="5" id="KW-1185">Reference proteome</keyword>
<feature type="domain" description="Glycosyl transferase family 1" evidence="2">
    <location>
        <begin position="182"/>
        <end position="327"/>
    </location>
</feature>
<protein>
    <submittedName>
        <fullName evidence="4">Glycosyltransferase</fullName>
    </submittedName>
</protein>
<dbReference type="Proteomes" id="UP000798808">
    <property type="component" value="Unassembled WGS sequence"/>
</dbReference>
<evidence type="ECO:0000313" key="4">
    <source>
        <dbReference type="EMBL" id="MTI29068.1"/>
    </source>
</evidence>
<organism evidence="4 5">
    <name type="scientific">Fulvivirga kasyanovii</name>
    <dbReference type="NCBI Taxonomy" id="396812"/>
    <lineage>
        <taxon>Bacteria</taxon>
        <taxon>Pseudomonadati</taxon>
        <taxon>Bacteroidota</taxon>
        <taxon>Cytophagia</taxon>
        <taxon>Cytophagales</taxon>
        <taxon>Fulvivirgaceae</taxon>
        <taxon>Fulvivirga</taxon>
    </lineage>
</organism>
<reference evidence="4 5" key="1">
    <citation type="submission" date="2019-02" db="EMBL/GenBank/DDBJ databases">
        <authorList>
            <person name="Goldberg S.R."/>
            <person name="Haltli B.A."/>
            <person name="Correa H."/>
            <person name="Russell K.G."/>
        </authorList>
    </citation>
    <scope>NUCLEOTIDE SEQUENCE [LARGE SCALE GENOMIC DNA]</scope>
    <source>
        <strain evidence="4 5">JCM 16186</strain>
    </source>
</reference>
<evidence type="ECO:0000259" key="2">
    <source>
        <dbReference type="Pfam" id="PF00534"/>
    </source>
</evidence>
<dbReference type="EMBL" id="SMLW01000678">
    <property type="protein sequence ID" value="MTI29068.1"/>
    <property type="molecule type" value="Genomic_DNA"/>
</dbReference>
<dbReference type="RefSeq" id="WP_155177201.1">
    <property type="nucleotide sequence ID" value="NZ_BAAAFL010000010.1"/>
</dbReference>
<evidence type="ECO:0000256" key="1">
    <source>
        <dbReference type="ARBA" id="ARBA00022679"/>
    </source>
</evidence>
<dbReference type="InterPro" id="IPR001296">
    <property type="entry name" value="Glyco_trans_1"/>
</dbReference>
<feature type="domain" description="Glycosyltransferase subfamily 4-like N-terminal" evidence="3">
    <location>
        <begin position="10"/>
        <end position="176"/>
    </location>
</feature>
<accession>A0ABW9RYJ4</accession>
<dbReference type="InterPro" id="IPR028098">
    <property type="entry name" value="Glyco_trans_4-like_N"/>
</dbReference>